<comment type="catalytic activity">
    <reaction evidence="3">
        <text>(S)-malate = fumarate + H2O</text>
        <dbReference type="Rhea" id="RHEA:12460"/>
        <dbReference type="ChEBI" id="CHEBI:15377"/>
        <dbReference type="ChEBI" id="CHEBI:15589"/>
        <dbReference type="ChEBI" id="CHEBI:29806"/>
        <dbReference type="EC" id="4.2.1.2"/>
    </reaction>
</comment>
<dbReference type="HAMAP" id="MF_00743">
    <property type="entry name" value="FumaraseC"/>
    <property type="match status" value="1"/>
</dbReference>
<keyword evidence="7" id="KW-1185">Reference proteome</keyword>
<comment type="function">
    <text evidence="3">Involved in the TCA cycle. Catalyzes the stereospecific interconversion of fumarate to L-malate.</text>
</comment>
<feature type="site" description="Important for catalytic activity" evidence="3">
    <location>
        <position position="331"/>
    </location>
</feature>
<proteinExistence type="inferred from homology"/>
<feature type="domain" description="Fumarate lyase N-terminal" evidence="4">
    <location>
        <begin position="12"/>
        <end position="342"/>
    </location>
</feature>
<dbReference type="EC" id="4.2.1.2" evidence="3"/>
<dbReference type="InterPro" id="IPR018951">
    <property type="entry name" value="Fumarase_C_C"/>
</dbReference>
<feature type="active site" evidence="3">
    <location>
        <position position="318"/>
    </location>
</feature>
<protein>
    <recommendedName>
        <fullName evidence="3">Fumarate hydratase class II</fullName>
        <shortName evidence="3">Fumarase C</shortName>
        <ecNumber evidence="3">4.2.1.2</ecNumber>
    </recommendedName>
    <alternativeName>
        <fullName evidence="3">Aerobic fumarase</fullName>
    </alternativeName>
    <alternativeName>
        <fullName evidence="3">Iron-independent fumarase</fullName>
    </alternativeName>
</protein>
<comment type="miscellaneous">
    <text evidence="3">There are 2 substrate-binding sites: the catalytic A site, and the non-catalytic B site that may play a role in the transfer of substrate or product between the active site and the solvent. Alternatively, the B site may bind allosteric effectors.</text>
</comment>
<dbReference type="PRINTS" id="PR00149">
    <property type="entry name" value="FUMRATELYASE"/>
</dbReference>
<dbReference type="Gene3D" id="1.10.40.30">
    <property type="entry name" value="Fumarase/aspartase (C-terminal domain)"/>
    <property type="match status" value="1"/>
</dbReference>
<dbReference type="GO" id="GO:0004333">
    <property type="term" value="F:fumarate hydratase activity"/>
    <property type="evidence" value="ECO:0007669"/>
    <property type="project" value="UniProtKB-EC"/>
</dbReference>
<feature type="binding site" description="in site B" evidence="3">
    <location>
        <begin position="129"/>
        <end position="132"/>
    </location>
    <ligand>
        <name>substrate</name>
    </ligand>
</feature>
<sequence length="461" mass="51387">MNKTRKEHDSIGTIHVPSSKYWGAQTQRSIKNFNIGTEIMPYEIIHAFGILKKASALANYELGKLNKEKTKFIVKISEEIISGSLNDHFPLKVWQTGSGTHSNMNINEVISNRAIKILGNIKNSKNFIHPNDDVNMSQSSNDTFPTAMHIAAAILLHTKLIPTLKELYNELYKKQKKFKNIIKIGRTHLQDAIPMTLGQEFSGYAYQILSCIKRINKILPELYQIAIGGTAIGTGYNAPKNFSKIASNYIAKITKIPFIPAKNKFSSLSSHEPIVIIHSALKTLACALIKIANDIRWLSSGPRCGIGELILPENEPGSSIMPGKINPTQCEALIMVCIQVLGNDNSISFAASQGNFELNVCKPLIIYNFIQSINLLSDACLSFKKLCIEKIKPNYEKINQHVQNSLMLVTALNQHIGYDNAAKIARTAYENNISLKEASAKLNILTKNKFKQYVNPKKMIC</sequence>
<evidence type="ECO:0000256" key="1">
    <source>
        <dbReference type="ARBA" id="ARBA00009084"/>
    </source>
</evidence>
<feature type="binding site" evidence="3">
    <location>
        <position position="187"/>
    </location>
    <ligand>
        <name>substrate</name>
    </ligand>
</feature>
<feature type="domain" description="Fumarase C C-terminal" evidence="5">
    <location>
        <begin position="408"/>
        <end position="460"/>
    </location>
</feature>
<comment type="similarity">
    <text evidence="1 3">Belongs to the class-II fumarase/aspartase family. Fumarase subfamily.</text>
</comment>
<dbReference type="Pfam" id="PF00206">
    <property type="entry name" value="Lyase_1"/>
    <property type="match status" value="1"/>
</dbReference>
<dbReference type="SUPFAM" id="SSF48557">
    <property type="entry name" value="L-aspartase-like"/>
    <property type="match status" value="1"/>
</dbReference>
<comment type="pathway">
    <text evidence="3">Carbohydrate metabolism; tricarboxylic acid cycle; (S)-malate from fumarate: step 1/1.</text>
</comment>
<dbReference type="InterPro" id="IPR022761">
    <property type="entry name" value="Fumarate_lyase_N"/>
</dbReference>
<gene>
    <name evidence="3 6" type="primary">fumC</name>
    <name evidence="6" type="ORF">RQL39_01185</name>
</gene>
<evidence type="ECO:0000313" key="7">
    <source>
        <dbReference type="Proteomes" id="UP001368618"/>
    </source>
</evidence>
<dbReference type="Gene3D" id="1.20.200.10">
    <property type="entry name" value="Fumarase/aspartase (Central domain)"/>
    <property type="match status" value="1"/>
</dbReference>
<dbReference type="RefSeq" id="WP_338516263.1">
    <property type="nucleotide sequence ID" value="NZ_CP135137.1"/>
</dbReference>
<dbReference type="Gene3D" id="1.10.275.10">
    <property type="entry name" value="Fumarase/aspartase (N-terminal domain)"/>
    <property type="match status" value="1"/>
</dbReference>
<dbReference type="Pfam" id="PF10415">
    <property type="entry name" value="FumaraseC_C"/>
    <property type="match status" value="1"/>
</dbReference>
<organism evidence="6 7">
    <name type="scientific">Candidatus Legionella polyplacis</name>
    <dbReference type="NCBI Taxonomy" id="2005262"/>
    <lineage>
        <taxon>Bacteria</taxon>
        <taxon>Pseudomonadati</taxon>
        <taxon>Pseudomonadota</taxon>
        <taxon>Gammaproteobacteria</taxon>
        <taxon>Legionellales</taxon>
        <taxon>Legionellaceae</taxon>
        <taxon>Legionella</taxon>
    </lineage>
</organism>
<dbReference type="PANTHER" id="PTHR11444:SF1">
    <property type="entry name" value="FUMARATE HYDRATASE, MITOCHONDRIAL"/>
    <property type="match status" value="1"/>
</dbReference>
<evidence type="ECO:0000256" key="3">
    <source>
        <dbReference type="HAMAP-Rule" id="MF_00743"/>
    </source>
</evidence>
<comment type="subunit">
    <text evidence="3">Homotetramer.</text>
</comment>
<comment type="subcellular location">
    <subcellularLocation>
        <location evidence="3">Cytoplasm</location>
    </subcellularLocation>
</comment>
<keyword evidence="3" id="KW-0816">Tricarboxylic acid cycle</keyword>
<keyword evidence="2 3" id="KW-0456">Lyase</keyword>
<dbReference type="PROSITE" id="PS00163">
    <property type="entry name" value="FUMARATE_LYASES"/>
    <property type="match status" value="1"/>
</dbReference>
<dbReference type="InterPro" id="IPR000362">
    <property type="entry name" value="Fumarate_lyase_fam"/>
</dbReference>
<feature type="active site" description="Proton donor/acceptor" evidence="3">
    <location>
        <position position="188"/>
    </location>
</feature>
<dbReference type="InterPro" id="IPR005677">
    <property type="entry name" value="Fum_hydII"/>
</dbReference>
<evidence type="ECO:0000313" key="6">
    <source>
        <dbReference type="EMBL" id="WWR11751.1"/>
    </source>
</evidence>
<dbReference type="InterPro" id="IPR008948">
    <property type="entry name" value="L-Aspartase-like"/>
</dbReference>
<dbReference type="PANTHER" id="PTHR11444">
    <property type="entry name" value="ASPARTATEAMMONIA/ARGININOSUCCINATE/ADENYLOSUCCINATE LYASE"/>
    <property type="match status" value="1"/>
</dbReference>
<feature type="binding site" evidence="3">
    <location>
        <begin position="139"/>
        <end position="141"/>
    </location>
    <ligand>
        <name>substrate</name>
    </ligand>
</feature>
<feature type="binding site" evidence="3">
    <location>
        <position position="319"/>
    </location>
    <ligand>
        <name>substrate</name>
    </ligand>
</feature>
<dbReference type="NCBIfam" id="NF008909">
    <property type="entry name" value="PRK12273.1"/>
    <property type="match status" value="1"/>
</dbReference>
<dbReference type="EMBL" id="CP135137">
    <property type="protein sequence ID" value="WWR11751.1"/>
    <property type="molecule type" value="Genomic_DNA"/>
</dbReference>
<dbReference type="CDD" id="cd01362">
    <property type="entry name" value="Fumarase_classII"/>
    <property type="match status" value="1"/>
</dbReference>
<dbReference type="InterPro" id="IPR024083">
    <property type="entry name" value="Fumarase/histidase_N"/>
</dbReference>
<dbReference type="Proteomes" id="UP001368618">
    <property type="component" value="Chromosome"/>
</dbReference>
<feature type="binding site" evidence="3">
    <location>
        <begin position="324"/>
        <end position="326"/>
    </location>
    <ligand>
        <name>substrate</name>
    </ligand>
</feature>
<feature type="binding site" evidence="3">
    <location>
        <begin position="98"/>
        <end position="100"/>
    </location>
    <ligand>
        <name>substrate</name>
    </ligand>
</feature>
<accession>A0ABZ2GYB0</accession>
<evidence type="ECO:0000256" key="2">
    <source>
        <dbReference type="ARBA" id="ARBA00023239"/>
    </source>
</evidence>
<name>A0ABZ2GYB0_9GAMM</name>
<keyword evidence="3" id="KW-0963">Cytoplasm</keyword>
<evidence type="ECO:0000259" key="5">
    <source>
        <dbReference type="Pfam" id="PF10415"/>
    </source>
</evidence>
<reference evidence="6" key="1">
    <citation type="submission" date="2023-09" db="EMBL/GenBank/DDBJ databases">
        <title>Genomes of two closely related lineages of the louse Polyplax serrata with different host specificities.</title>
        <authorList>
            <person name="Martinu J."/>
            <person name="Tarabai H."/>
            <person name="Stefka J."/>
            <person name="Hypsa V."/>
        </authorList>
    </citation>
    <scope>NUCLEOTIDE SEQUENCE [LARGE SCALE GENOMIC DNA]</scope>
    <source>
        <strain evidence="6">98ZLc_SE</strain>
    </source>
</reference>
<evidence type="ECO:0000259" key="4">
    <source>
        <dbReference type="Pfam" id="PF00206"/>
    </source>
</evidence>
<dbReference type="NCBIfam" id="TIGR00979">
    <property type="entry name" value="fumC_II"/>
    <property type="match status" value="1"/>
</dbReference>
<dbReference type="InterPro" id="IPR020557">
    <property type="entry name" value="Fumarate_lyase_CS"/>
</dbReference>